<organism evidence="1 2">
    <name type="scientific">Amycolatopsis ultiminotia</name>
    <dbReference type="NCBI Taxonomy" id="543629"/>
    <lineage>
        <taxon>Bacteria</taxon>
        <taxon>Bacillati</taxon>
        <taxon>Actinomycetota</taxon>
        <taxon>Actinomycetes</taxon>
        <taxon>Pseudonocardiales</taxon>
        <taxon>Pseudonocardiaceae</taxon>
        <taxon>Amycolatopsis</taxon>
    </lineage>
</organism>
<dbReference type="SUPFAM" id="SSF54427">
    <property type="entry name" value="NTF2-like"/>
    <property type="match status" value="1"/>
</dbReference>
<comment type="caution">
    <text evidence="1">The sequence shown here is derived from an EMBL/GenBank/DDBJ whole genome shotgun (WGS) entry which is preliminary data.</text>
</comment>
<dbReference type="InterPro" id="IPR032710">
    <property type="entry name" value="NTF2-like_dom_sf"/>
</dbReference>
<gene>
    <name evidence="1" type="ORF">GCM10022222_64160</name>
</gene>
<dbReference type="NCBIfam" id="TIGR02246">
    <property type="entry name" value="SgcJ/EcaC family oxidoreductase"/>
    <property type="match status" value="1"/>
</dbReference>
<dbReference type="InterPro" id="IPR011944">
    <property type="entry name" value="Steroid_delta5-4_isomerase"/>
</dbReference>
<evidence type="ECO:0000313" key="2">
    <source>
        <dbReference type="Proteomes" id="UP001500689"/>
    </source>
</evidence>
<accession>A0ABP6XT30</accession>
<reference evidence="2" key="1">
    <citation type="journal article" date="2019" name="Int. J. Syst. Evol. Microbiol.">
        <title>The Global Catalogue of Microorganisms (GCM) 10K type strain sequencing project: providing services to taxonomists for standard genome sequencing and annotation.</title>
        <authorList>
            <consortium name="The Broad Institute Genomics Platform"/>
            <consortium name="The Broad Institute Genome Sequencing Center for Infectious Disease"/>
            <person name="Wu L."/>
            <person name="Ma J."/>
        </authorList>
    </citation>
    <scope>NUCLEOTIDE SEQUENCE [LARGE SCALE GENOMIC DNA]</scope>
    <source>
        <strain evidence="2">JCM 16898</strain>
    </source>
</reference>
<sequence>MTTNLESDQAAVNAVPVQIVAAWAEQDSDAFARTFTPDGTMILPGVHRKGQDEIPAYMTTAIAGTLAHTRVTGAPIDLRFLTPDSAPVITKGGVLAPGERAIRAAWVVVRRTAAQPESTLEAATAHEQYSQVRIPVPLHSSFNGDQR</sequence>
<keyword evidence="2" id="KW-1185">Reference proteome</keyword>
<protein>
    <recommendedName>
        <fullName evidence="3">SnoaL-like domain-containing protein</fullName>
    </recommendedName>
</protein>
<proteinExistence type="predicted"/>
<name>A0ABP6XT30_9PSEU</name>
<dbReference type="Gene3D" id="3.10.450.50">
    <property type="match status" value="1"/>
</dbReference>
<dbReference type="EMBL" id="BAAAZN010000016">
    <property type="protein sequence ID" value="GAA3571203.1"/>
    <property type="molecule type" value="Genomic_DNA"/>
</dbReference>
<dbReference type="Proteomes" id="UP001500689">
    <property type="component" value="Unassembled WGS sequence"/>
</dbReference>
<evidence type="ECO:0000313" key="1">
    <source>
        <dbReference type="EMBL" id="GAA3571203.1"/>
    </source>
</evidence>
<dbReference type="RefSeq" id="WP_344866569.1">
    <property type="nucleotide sequence ID" value="NZ_BAAAZN010000016.1"/>
</dbReference>
<evidence type="ECO:0008006" key="3">
    <source>
        <dbReference type="Google" id="ProtNLM"/>
    </source>
</evidence>